<dbReference type="Proteomes" id="UP000070700">
    <property type="component" value="Unassembled WGS sequence"/>
</dbReference>
<dbReference type="Pfam" id="PF01757">
    <property type="entry name" value="Acyl_transf_3"/>
    <property type="match status" value="1"/>
</dbReference>
<dbReference type="EMBL" id="KQ947427">
    <property type="protein sequence ID" value="KUJ11402.1"/>
    <property type="molecule type" value="Genomic_DNA"/>
</dbReference>
<name>A0A194WUW6_MOLSC</name>
<gene>
    <name evidence="3" type="ORF">LY89DRAFT_655240</name>
</gene>
<keyword evidence="4" id="KW-1185">Reference proteome</keyword>
<dbReference type="InterPro" id="IPR050879">
    <property type="entry name" value="Acyltransferase_3"/>
</dbReference>
<reference evidence="3 4" key="1">
    <citation type="submission" date="2015-10" db="EMBL/GenBank/DDBJ databases">
        <title>Full genome of DAOMC 229536 Phialocephala scopiformis, a fungal endophyte of spruce producing the potent anti-insectan compound rugulosin.</title>
        <authorList>
            <consortium name="DOE Joint Genome Institute"/>
            <person name="Walker A.K."/>
            <person name="Frasz S.L."/>
            <person name="Seifert K.A."/>
            <person name="Miller J.D."/>
            <person name="Mondo S.J."/>
            <person name="Labutti K."/>
            <person name="Lipzen A."/>
            <person name="Dockter R."/>
            <person name="Kennedy M."/>
            <person name="Grigoriev I.V."/>
            <person name="Spatafora J.W."/>
        </authorList>
    </citation>
    <scope>NUCLEOTIDE SEQUENCE [LARGE SCALE GENOMIC DNA]</scope>
    <source>
        <strain evidence="3 4">CBS 120377</strain>
    </source>
</reference>
<evidence type="ECO:0000313" key="3">
    <source>
        <dbReference type="EMBL" id="KUJ11402.1"/>
    </source>
</evidence>
<dbReference type="GO" id="GO:0016747">
    <property type="term" value="F:acyltransferase activity, transferring groups other than amino-acyl groups"/>
    <property type="evidence" value="ECO:0007669"/>
    <property type="project" value="InterPro"/>
</dbReference>
<feature type="domain" description="Acyltransferase 3" evidence="2">
    <location>
        <begin position="49"/>
        <end position="411"/>
    </location>
</feature>
<dbReference type="OrthoDB" id="5819582at2759"/>
<feature type="transmembrane region" description="Helical" evidence="1">
    <location>
        <begin position="298"/>
        <end position="316"/>
    </location>
</feature>
<keyword evidence="1" id="KW-0812">Transmembrane</keyword>
<dbReference type="KEGG" id="psco:LY89DRAFT_655240"/>
<feature type="transmembrane region" description="Helical" evidence="1">
    <location>
        <begin position="380"/>
        <end position="399"/>
    </location>
</feature>
<dbReference type="AlphaFoldDB" id="A0A194WUW6"/>
<evidence type="ECO:0000256" key="1">
    <source>
        <dbReference type="SAM" id="Phobius"/>
    </source>
</evidence>
<accession>A0A194WUW6</accession>
<evidence type="ECO:0000313" key="4">
    <source>
        <dbReference type="Proteomes" id="UP000070700"/>
    </source>
</evidence>
<feature type="transmembrane region" description="Helical" evidence="1">
    <location>
        <begin position="152"/>
        <end position="176"/>
    </location>
</feature>
<feature type="transmembrane region" description="Helical" evidence="1">
    <location>
        <begin position="101"/>
        <end position="121"/>
    </location>
</feature>
<feature type="transmembrane region" description="Helical" evidence="1">
    <location>
        <begin position="349"/>
        <end position="368"/>
    </location>
</feature>
<feature type="transmembrane region" description="Helical" evidence="1">
    <location>
        <begin position="220"/>
        <end position="238"/>
    </location>
</feature>
<proteinExistence type="predicted"/>
<sequence length="486" mass="56089">MSLLDEKWEAREPEWTFSTYAYHIAKWSINVLRPSVFAKTPRKELTHTSWLDGLRGFAAFLVYWQHHQGWAHVGTSANNILETSFGYKDQYYFACLPGIRLFFTGGHVAVSVFFIISGYVLSAKPLALIHAGEVIKLGDNLSSAMFKRWPRLFLPAIITTFVYATSWHLFGLWTAVPVHQNTYVEEVAYWYNDFTCFSWVFRGGNVHYSKYNFHLWSIAIEFRGSIVIFTSLLAFSRFRRNARLLCEVGLIFYFLYIVDGVLYAMFTAGMLLCDLETLARNDDLPLFFYTHLRAYKKAIFYILLFFGIYLSGVPSIDFLTSISLLEESPGWNWLAHLKPTSVSESDYKWFYLFWASIFLVSSISQTRVKAFFEMRFNQYLGRISFALYLVHGPILWILADRLYLAAGLTREINVDGIRSWIGIFPLSKAGPLGLEFAFLALHLIILPVTLWVAEICTTLVDKPSIKLAQWAYRKVQEFEVTQGGED</sequence>
<dbReference type="InParanoid" id="A0A194WUW6"/>
<dbReference type="PANTHER" id="PTHR23028">
    <property type="entry name" value="ACETYLTRANSFERASE"/>
    <property type="match status" value="1"/>
</dbReference>
<dbReference type="InterPro" id="IPR002656">
    <property type="entry name" value="Acyl_transf_3_dom"/>
</dbReference>
<keyword evidence="1" id="KW-1133">Transmembrane helix</keyword>
<feature type="transmembrane region" description="Helical" evidence="1">
    <location>
        <begin position="250"/>
        <end position="273"/>
    </location>
</feature>
<feature type="transmembrane region" description="Helical" evidence="1">
    <location>
        <begin position="436"/>
        <end position="460"/>
    </location>
</feature>
<keyword evidence="1" id="KW-0472">Membrane</keyword>
<protein>
    <recommendedName>
        <fullName evidence="2">Acyltransferase 3 domain-containing protein</fullName>
    </recommendedName>
</protein>
<dbReference type="GeneID" id="28822061"/>
<evidence type="ECO:0000259" key="2">
    <source>
        <dbReference type="Pfam" id="PF01757"/>
    </source>
</evidence>
<organism evidence="3 4">
    <name type="scientific">Mollisia scopiformis</name>
    <name type="common">Conifer needle endophyte fungus</name>
    <name type="synonym">Phialocephala scopiformis</name>
    <dbReference type="NCBI Taxonomy" id="149040"/>
    <lineage>
        <taxon>Eukaryota</taxon>
        <taxon>Fungi</taxon>
        <taxon>Dikarya</taxon>
        <taxon>Ascomycota</taxon>
        <taxon>Pezizomycotina</taxon>
        <taxon>Leotiomycetes</taxon>
        <taxon>Helotiales</taxon>
        <taxon>Mollisiaceae</taxon>
        <taxon>Mollisia</taxon>
    </lineage>
</organism>
<dbReference type="STRING" id="149040.A0A194WUW6"/>
<dbReference type="RefSeq" id="XP_018065757.1">
    <property type="nucleotide sequence ID" value="XM_018212335.1"/>
</dbReference>
<dbReference type="PANTHER" id="PTHR23028:SF125">
    <property type="entry name" value="ACYLTRANSFERASE"/>
    <property type="match status" value="1"/>
</dbReference>